<dbReference type="VEuPathDB" id="TrichDB:TVAGG3_0987890"/>
<dbReference type="PANTHER" id="PTHR45661:SF3">
    <property type="entry name" value="IG-LIKE DOMAIN-CONTAINING PROTEIN"/>
    <property type="match status" value="1"/>
</dbReference>
<organism evidence="1 2">
    <name type="scientific">Trichomonas vaginalis (strain ATCC PRA-98 / G3)</name>
    <dbReference type="NCBI Taxonomy" id="412133"/>
    <lineage>
        <taxon>Eukaryota</taxon>
        <taxon>Metamonada</taxon>
        <taxon>Parabasalia</taxon>
        <taxon>Trichomonadida</taxon>
        <taxon>Trichomonadidae</taxon>
        <taxon>Trichomonas</taxon>
    </lineage>
</organism>
<dbReference type="AlphaFoldDB" id="A2DD51"/>
<protein>
    <recommendedName>
        <fullName evidence="3">Surface antigen BspA-like</fullName>
    </recommendedName>
</protein>
<name>A2DD51_TRIV3</name>
<dbReference type="Pfam" id="PF13306">
    <property type="entry name" value="LRR_5"/>
    <property type="match status" value="2"/>
</dbReference>
<dbReference type="Proteomes" id="UP000001542">
    <property type="component" value="Unassembled WGS sequence"/>
</dbReference>
<dbReference type="KEGG" id="tva:5467083"/>
<dbReference type="RefSeq" id="XP_001582516.1">
    <property type="nucleotide sequence ID" value="XM_001582466.1"/>
</dbReference>
<proteinExistence type="predicted"/>
<dbReference type="InterPro" id="IPR032675">
    <property type="entry name" value="LRR_dom_sf"/>
</dbReference>
<dbReference type="VEuPathDB" id="TrichDB:TVAG_012950"/>
<evidence type="ECO:0008006" key="3">
    <source>
        <dbReference type="Google" id="ProtNLM"/>
    </source>
</evidence>
<gene>
    <name evidence="1" type="ORF">TVAG_012950</name>
</gene>
<keyword evidence="2" id="KW-1185">Reference proteome</keyword>
<dbReference type="STRING" id="5722.A2DD51"/>
<sequence length="622" mass="69902">MLSTSIILNSLLNRNVFLNAEPSIEGSKMTITTQNDIDSVGKIINLANTKKIATIIVSGDEITELRSFSNLNSLKNFQITAPKVTELPSSCFAYCSNLETVTLTKSITRINSYCFILSGLSKIDLTYVEELGESAFAYCPNLLQINLNQQKMNQSILLGSAIKDVVFGLNVWKIPRSACQHCYNIESITITSNVKHIGTYAFDNCLNLATVKFDGTSSLKVIGELAFRNTKISSFHFPNSLEDISYGAFQNTMFTELKIETKNRLYLTEGFSNCLYLKKVILNNVTLSKGAFKKCIALESVTLIEISSIYNEAFSECTSLKEVTGTFTYVGNYSFYRCVNLEKFNLAKVTQIGYKAFMFCSKLEVEFPNQQIYISDFAFAYCDKINTTTVYEDDYIGAYAFTRCNGITDLKFYGINISYGVFSGCMNLKSVDFTNIKETYNIPDGIFENCRNLETLKINDKLTQVGSYSFYGTSIGGELELNCDSIGQEAFSGTLITKLTLNSNLINIYYTAFQDCKQLKSVVINSYQFYLKPWNEPIQFRIEIFKGCDNLYDFKMPNSANYSVQDGYVSDKNGTTMIGYFGHPGETELTIPSTVNKLNHYAFSMGRDIKQINVDQLGVIFL</sequence>
<reference evidence="1" key="1">
    <citation type="submission" date="2006-10" db="EMBL/GenBank/DDBJ databases">
        <authorList>
            <person name="Amadeo P."/>
            <person name="Zhao Q."/>
            <person name="Wortman J."/>
            <person name="Fraser-Liggett C."/>
            <person name="Carlton J."/>
        </authorList>
    </citation>
    <scope>NUCLEOTIDE SEQUENCE</scope>
    <source>
        <strain evidence="1">G3</strain>
    </source>
</reference>
<dbReference type="SUPFAM" id="SSF52058">
    <property type="entry name" value="L domain-like"/>
    <property type="match status" value="1"/>
</dbReference>
<dbReference type="EMBL" id="DS113189">
    <property type="protein sequence ID" value="EAY21530.1"/>
    <property type="molecule type" value="Genomic_DNA"/>
</dbReference>
<dbReference type="Gene3D" id="3.80.10.10">
    <property type="entry name" value="Ribonuclease Inhibitor"/>
    <property type="match status" value="4"/>
</dbReference>
<evidence type="ECO:0000313" key="1">
    <source>
        <dbReference type="EMBL" id="EAY21530.1"/>
    </source>
</evidence>
<reference evidence="1" key="2">
    <citation type="journal article" date="2007" name="Science">
        <title>Draft genome sequence of the sexually transmitted pathogen Trichomonas vaginalis.</title>
        <authorList>
            <person name="Carlton J.M."/>
            <person name="Hirt R.P."/>
            <person name="Silva J.C."/>
            <person name="Delcher A.L."/>
            <person name="Schatz M."/>
            <person name="Zhao Q."/>
            <person name="Wortman J.R."/>
            <person name="Bidwell S.L."/>
            <person name="Alsmark U.C.M."/>
            <person name="Besteiro S."/>
            <person name="Sicheritz-Ponten T."/>
            <person name="Noel C.J."/>
            <person name="Dacks J.B."/>
            <person name="Foster P.G."/>
            <person name="Simillion C."/>
            <person name="Van de Peer Y."/>
            <person name="Miranda-Saavedra D."/>
            <person name="Barton G.J."/>
            <person name="Westrop G.D."/>
            <person name="Mueller S."/>
            <person name="Dessi D."/>
            <person name="Fiori P.L."/>
            <person name="Ren Q."/>
            <person name="Paulsen I."/>
            <person name="Zhang H."/>
            <person name="Bastida-Corcuera F.D."/>
            <person name="Simoes-Barbosa A."/>
            <person name="Brown M.T."/>
            <person name="Hayes R.D."/>
            <person name="Mukherjee M."/>
            <person name="Okumura C.Y."/>
            <person name="Schneider R."/>
            <person name="Smith A.J."/>
            <person name="Vanacova S."/>
            <person name="Villalvazo M."/>
            <person name="Haas B.J."/>
            <person name="Pertea M."/>
            <person name="Feldblyum T.V."/>
            <person name="Utterback T.R."/>
            <person name="Shu C.L."/>
            <person name="Osoegawa K."/>
            <person name="de Jong P.J."/>
            <person name="Hrdy I."/>
            <person name="Horvathova L."/>
            <person name="Zubacova Z."/>
            <person name="Dolezal P."/>
            <person name="Malik S.B."/>
            <person name="Logsdon J.M. Jr."/>
            <person name="Henze K."/>
            <person name="Gupta A."/>
            <person name="Wang C.C."/>
            <person name="Dunne R.L."/>
            <person name="Upcroft J.A."/>
            <person name="Upcroft P."/>
            <person name="White O."/>
            <person name="Salzberg S.L."/>
            <person name="Tang P."/>
            <person name="Chiu C.-H."/>
            <person name="Lee Y.-S."/>
            <person name="Embley T.M."/>
            <person name="Coombs G.H."/>
            <person name="Mottram J.C."/>
            <person name="Tachezy J."/>
            <person name="Fraser-Liggett C.M."/>
            <person name="Johnson P.J."/>
        </authorList>
    </citation>
    <scope>NUCLEOTIDE SEQUENCE [LARGE SCALE GENOMIC DNA]</scope>
    <source>
        <strain evidence="1">G3</strain>
    </source>
</reference>
<dbReference type="SUPFAM" id="SSF52047">
    <property type="entry name" value="RNI-like"/>
    <property type="match status" value="1"/>
</dbReference>
<dbReference type="OrthoDB" id="5954366at2759"/>
<dbReference type="PANTHER" id="PTHR45661">
    <property type="entry name" value="SURFACE ANTIGEN"/>
    <property type="match status" value="1"/>
</dbReference>
<accession>A2DD51</accession>
<evidence type="ECO:0000313" key="2">
    <source>
        <dbReference type="Proteomes" id="UP000001542"/>
    </source>
</evidence>
<dbReference type="SMR" id="A2DD51"/>
<dbReference type="InParanoid" id="A2DD51"/>
<dbReference type="InterPro" id="IPR026906">
    <property type="entry name" value="LRR_5"/>
</dbReference>
<dbReference type="InterPro" id="IPR053139">
    <property type="entry name" value="Surface_bspA-like"/>
</dbReference>